<feature type="compositionally biased region" description="Basic and acidic residues" evidence="1">
    <location>
        <begin position="323"/>
        <end position="332"/>
    </location>
</feature>
<keyword evidence="3" id="KW-1185">Reference proteome</keyword>
<dbReference type="EMBL" id="CAXAMN010025561">
    <property type="protein sequence ID" value="CAK9095960.1"/>
    <property type="molecule type" value="Genomic_DNA"/>
</dbReference>
<gene>
    <name evidence="2" type="ORF">CCMP2556_LOCUS45656</name>
</gene>
<sequence length="382" mass="42938">MKVGGHRYEVGGGLPGLLNYCTGEHGRKKNLQKTIDAIWLPTVQESDEHQKDLCGPKLKELQRRALKPMNKNSDLDAFEVVDVCQGGLPCILDAGFRRLGHTRSTSEDTIYLFDHFGRQAEIIFRPYCGLWRLRDLFEVLVACRQQDGLTFAEPSLTSHGGLRLPRSEAGWNSMRAAGEASKDMPFSKLSDAEKAVAAAELRLCAACGPMAWQPRMAANSQVQPQDNWIYAMPQEAEFNKDTLYDRPVEEKLVRLWAKQHVEDKHLVGVLRALEACQHDIHQTKGFTFHQNRLRITGTKARKTAHKAGLARQTSFGMASAHAALEDEKDAERRSRKGLAQRSFLLNRASSSDMKPEMTRSFYQATKQKELDVPGIESIGQYS</sequence>
<evidence type="ECO:0000256" key="1">
    <source>
        <dbReference type="SAM" id="MobiDB-lite"/>
    </source>
</evidence>
<feature type="region of interest" description="Disordered" evidence="1">
    <location>
        <begin position="320"/>
        <end position="366"/>
    </location>
</feature>
<accession>A0ABP0R750</accession>
<evidence type="ECO:0000313" key="2">
    <source>
        <dbReference type="EMBL" id="CAK9095960.1"/>
    </source>
</evidence>
<dbReference type="Proteomes" id="UP001642484">
    <property type="component" value="Unassembled WGS sequence"/>
</dbReference>
<name>A0ABP0R750_9DINO</name>
<organism evidence="2 3">
    <name type="scientific">Durusdinium trenchii</name>
    <dbReference type="NCBI Taxonomy" id="1381693"/>
    <lineage>
        <taxon>Eukaryota</taxon>
        <taxon>Sar</taxon>
        <taxon>Alveolata</taxon>
        <taxon>Dinophyceae</taxon>
        <taxon>Suessiales</taxon>
        <taxon>Symbiodiniaceae</taxon>
        <taxon>Durusdinium</taxon>
    </lineage>
</organism>
<protein>
    <submittedName>
        <fullName evidence="2">Uncharacterized protein</fullName>
    </submittedName>
</protein>
<proteinExistence type="predicted"/>
<evidence type="ECO:0000313" key="3">
    <source>
        <dbReference type="Proteomes" id="UP001642484"/>
    </source>
</evidence>
<reference evidence="2 3" key="1">
    <citation type="submission" date="2024-02" db="EMBL/GenBank/DDBJ databases">
        <authorList>
            <person name="Chen Y."/>
            <person name="Shah S."/>
            <person name="Dougan E. K."/>
            <person name="Thang M."/>
            <person name="Chan C."/>
        </authorList>
    </citation>
    <scope>NUCLEOTIDE SEQUENCE [LARGE SCALE GENOMIC DNA]</scope>
</reference>
<comment type="caution">
    <text evidence="2">The sequence shown here is derived from an EMBL/GenBank/DDBJ whole genome shotgun (WGS) entry which is preliminary data.</text>
</comment>